<dbReference type="AlphaFoldDB" id="A0A6A4WFY7"/>
<evidence type="ECO:0000313" key="2">
    <source>
        <dbReference type="EMBL" id="KAF0306336.1"/>
    </source>
</evidence>
<dbReference type="Pfam" id="PF00071">
    <property type="entry name" value="Ras"/>
    <property type="match status" value="1"/>
</dbReference>
<name>A0A6A4WFY7_AMPAM</name>
<reference evidence="2 3" key="1">
    <citation type="submission" date="2019-07" db="EMBL/GenBank/DDBJ databases">
        <title>Draft genome assembly of a fouling barnacle, Amphibalanus amphitrite (Darwin, 1854): The first reference genome for Thecostraca.</title>
        <authorList>
            <person name="Kim W."/>
        </authorList>
    </citation>
    <scope>NUCLEOTIDE SEQUENCE [LARGE SCALE GENOMIC DNA]</scope>
    <source>
        <strain evidence="2">SNU_AA5</strain>
        <tissue evidence="2">Soma without cirri and trophi</tissue>
    </source>
</reference>
<organism evidence="2 3">
    <name type="scientific">Amphibalanus amphitrite</name>
    <name type="common">Striped barnacle</name>
    <name type="synonym">Balanus amphitrite</name>
    <dbReference type="NCBI Taxonomy" id="1232801"/>
    <lineage>
        <taxon>Eukaryota</taxon>
        <taxon>Metazoa</taxon>
        <taxon>Ecdysozoa</taxon>
        <taxon>Arthropoda</taxon>
        <taxon>Crustacea</taxon>
        <taxon>Multicrustacea</taxon>
        <taxon>Cirripedia</taxon>
        <taxon>Thoracica</taxon>
        <taxon>Thoracicalcarea</taxon>
        <taxon>Balanomorpha</taxon>
        <taxon>Balanoidea</taxon>
        <taxon>Balanidae</taxon>
        <taxon>Amphibalaninae</taxon>
        <taxon>Amphibalanus</taxon>
    </lineage>
</organism>
<dbReference type="InterPro" id="IPR001806">
    <property type="entry name" value="Small_GTPase"/>
</dbReference>
<dbReference type="GO" id="GO:0003924">
    <property type="term" value="F:GTPase activity"/>
    <property type="evidence" value="ECO:0007669"/>
    <property type="project" value="InterPro"/>
</dbReference>
<feature type="compositionally biased region" description="Basic and acidic residues" evidence="1">
    <location>
        <begin position="61"/>
        <end position="77"/>
    </location>
</feature>
<comment type="caution">
    <text evidence="2">The sequence shown here is derived from an EMBL/GenBank/DDBJ whole genome shotgun (WGS) entry which is preliminary data.</text>
</comment>
<dbReference type="Gene3D" id="3.40.50.300">
    <property type="entry name" value="P-loop containing nucleotide triphosphate hydrolases"/>
    <property type="match status" value="1"/>
</dbReference>
<feature type="region of interest" description="Disordered" evidence="1">
    <location>
        <begin position="56"/>
        <end position="77"/>
    </location>
</feature>
<keyword evidence="3" id="KW-1185">Reference proteome</keyword>
<dbReference type="Proteomes" id="UP000440578">
    <property type="component" value="Unassembled WGS sequence"/>
</dbReference>
<evidence type="ECO:0000313" key="3">
    <source>
        <dbReference type="Proteomes" id="UP000440578"/>
    </source>
</evidence>
<dbReference type="GO" id="GO:0005525">
    <property type="term" value="F:GTP binding"/>
    <property type="evidence" value="ECO:0007669"/>
    <property type="project" value="InterPro"/>
</dbReference>
<evidence type="ECO:0000256" key="1">
    <source>
        <dbReference type="SAM" id="MobiDB-lite"/>
    </source>
</evidence>
<sequence>MWRCHKLSSAVSSDLVLVVVGNKADLGSERAVPEALARTLAAARGAHYYETSARTNLGKKLTGEPRPEDDLLERYPR</sequence>
<gene>
    <name evidence="2" type="primary">rab2B</name>
    <name evidence="2" type="ORF">FJT64_022134</name>
</gene>
<accession>A0A6A4WFY7</accession>
<dbReference type="InterPro" id="IPR027417">
    <property type="entry name" value="P-loop_NTPase"/>
</dbReference>
<proteinExistence type="predicted"/>
<protein>
    <submittedName>
        <fullName evidence="2">Ras-related protein Rab-2B</fullName>
    </submittedName>
</protein>
<dbReference type="EMBL" id="VIIS01000674">
    <property type="protein sequence ID" value="KAF0306336.1"/>
    <property type="molecule type" value="Genomic_DNA"/>
</dbReference>
<dbReference type="SUPFAM" id="SSF52540">
    <property type="entry name" value="P-loop containing nucleoside triphosphate hydrolases"/>
    <property type="match status" value="1"/>
</dbReference>